<keyword evidence="2" id="KW-0812">Transmembrane</keyword>
<keyword evidence="2" id="KW-1133">Transmembrane helix</keyword>
<dbReference type="AlphaFoldDB" id="A0A1X0DHN0"/>
<reference evidence="3 4" key="1">
    <citation type="submission" date="2016-12" db="EMBL/GenBank/DDBJ databases">
        <title>The new phylogeny of genus Mycobacterium.</title>
        <authorList>
            <person name="Tortoli E."/>
            <person name="Trovato A."/>
            <person name="Cirillo D.M."/>
        </authorList>
    </citation>
    <scope>NUCLEOTIDE SEQUENCE [LARGE SCALE GENOMIC DNA]</scope>
    <source>
        <strain evidence="3 4">DSM 45130</strain>
    </source>
</reference>
<dbReference type="SUPFAM" id="SSF54427">
    <property type="entry name" value="NTF2-like"/>
    <property type="match status" value="1"/>
</dbReference>
<evidence type="ECO:0000313" key="3">
    <source>
        <dbReference type="EMBL" id="ORA71807.1"/>
    </source>
</evidence>
<organism evidence="3 4">
    <name type="scientific">Mycolicibacterium insubricum</name>
    <dbReference type="NCBI Taxonomy" id="444597"/>
    <lineage>
        <taxon>Bacteria</taxon>
        <taxon>Bacillati</taxon>
        <taxon>Actinomycetota</taxon>
        <taxon>Actinomycetes</taxon>
        <taxon>Mycobacteriales</taxon>
        <taxon>Mycobacteriaceae</taxon>
        <taxon>Mycolicibacterium</taxon>
    </lineage>
</organism>
<feature type="transmembrane region" description="Helical" evidence="2">
    <location>
        <begin position="23"/>
        <end position="45"/>
    </location>
</feature>
<evidence type="ECO:0000256" key="2">
    <source>
        <dbReference type="SAM" id="Phobius"/>
    </source>
</evidence>
<dbReference type="STRING" id="444597.BST26_07075"/>
<feature type="region of interest" description="Disordered" evidence="1">
    <location>
        <begin position="1"/>
        <end position="20"/>
    </location>
</feature>
<dbReference type="Proteomes" id="UP000192801">
    <property type="component" value="Unassembled WGS sequence"/>
</dbReference>
<protein>
    <submittedName>
        <fullName evidence="3">Uncharacterized protein</fullName>
    </submittedName>
</protein>
<proteinExistence type="predicted"/>
<feature type="compositionally biased region" description="Basic and acidic residues" evidence="1">
    <location>
        <begin position="1"/>
        <end position="18"/>
    </location>
</feature>
<dbReference type="EMBL" id="MVHS01000011">
    <property type="protein sequence ID" value="ORA71807.1"/>
    <property type="molecule type" value="Genomic_DNA"/>
</dbReference>
<dbReference type="InterPro" id="IPR032710">
    <property type="entry name" value="NTF2-like_dom_sf"/>
</dbReference>
<dbReference type="RefSeq" id="WP_083030062.1">
    <property type="nucleotide sequence ID" value="NZ_AP022618.1"/>
</dbReference>
<gene>
    <name evidence="3" type="ORF">BST26_07075</name>
</gene>
<accession>A0A1X0DHN0</accession>
<evidence type="ECO:0000313" key="4">
    <source>
        <dbReference type="Proteomes" id="UP000192801"/>
    </source>
</evidence>
<evidence type="ECO:0000256" key="1">
    <source>
        <dbReference type="SAM" id="MobiDB-lite"/>
    </source>
</evidence>
<name>A0A1X0DHN0_9MYCO</name>
<keyword evidence="4" id="KW-1185">Reference proteome</keyword>
<sequence>MSESADRDGTDRDDDERTGGSPLPFMVALGVVVLVLIGIGLNALLNSDEQTDQDQVIRAAIGQNDALQRVDYNAYAGFTCPSLVGTADQLAARQKASVAAHGDRYVDGVNNIVVDGDRATATVVYFFGDDRSKKVDTATTFERHDGHWQVCTAS</sequence>
<keyword evidence="2" id="KW-0472">Membrane</keyword>
<comment type="caution">
    <text evidence="3">The sequence shown here is derived from an EMBL/GenBank/DDBJ whole genome shotgun (WGS) entry which is preliminary data.</text>
</comment>